<keyword evidence="3" id="KW-0560">Oxidoreductase</keyword>
<evidence type="ECO:0000313" key="5">
    <source>
        <dbReference type="Proteomes" id="UP001521150"/>
    </source>
</evidence>
<evidence type="ECO:0000256" key="1">
    <source>
        <dbReference type="ARBA" id="ARBA00006484"/>
    </source>
</evidence>
<evidence type="ECO:0000256" key="3">
    <source>
        <dbReference type="ARBA" id="ARBA00023002"/>
    </source>
</evidence>
<organism evidence="4 5">
    <name type="scientific">Kibdelosporangium philippinense</name>
    <dbReference type="NCBI Taxonomy" id="211113"/>
    <lineage>
        <taxon>Bacteria</taxon>
        <taxon>Bacillati</taxon>
        <taxon>Actinomycetota</taxon>
        <taxon>Actinomycetes</taxon>
        <taxon>Pseudonocardiales</taxon>
        <taxon>Pseudonocardiaceae</taxon>
        <taxon>Kibdelosporangium</taxon>
    </lineage>
</organism>
<dbReference type="SUPFAM" id="SSF51735">
    <property type="entry name" value="NAD(P)-binding Rossmann-fold domains"/>
    <property type="match status" value="1"/>
</dbReference>
<keyword evidence="2" id="KW-0521">NADP</keyword>
<dbReference type="PRINTS" id="PR00080">
    <property type="entry name" value="SDRFAMILY"/>
</dbReference>
<comment type="similarity">
    <text evidence="1">Belongs to the short-chain dehydrogenases/reductases (SDR) family.</text>
</comment>
<dbReference type="Gene3D" id="3.40.50.720">
    <property type="entry name" value="NAD(P)-binding Rossmann-like Domain"/>
    <property type="match status" value="1"/>
</dbReference>
<keyword evidence="5" id="KW-1185">Reference proteome</keyword>
<proteinExistence type="inferred from homology"/>
<dbReference type="InterPro" id="IPR002347">
    <property type="entry name" value="SDR_fam"/>
</dbReference>
<dbReference type="PRINTS" id="PR00081">
    <property type="entry name" value="GDHRDH"/>
</dbReference>
<dbReference type="RefSeq" id="WP_233733054.1">
    <property type="nucleotide sequence ID" value="NZ_JAJVCN010000004.1"/>
</dbReference>
<name>A0ABS8ZXV0_9PSEU</name>
<gene>
    <name evidence="4" type="ORF">LWC34_49625</name>
</gene>
<protein>
    <submittedName>
        <fullName evidence="4">SDR family NAD(P)-dependent oxidoreductase</fullName>
    </submittedName>
</protein>
<evidence type="ECO:0000313" key="4">
    <source>
        <dbReference type="EMBL" id="MCE7010812.1"/>
    </source>
</evidence>
<dbReference type="PANTHER" id="PTHR43391">
    <property type="entry name" value="RETINOL DEHYDROGENASE-RELATED"/>
    <property type="match status" value="1"/>
</dbReference>
<comment type="caution">
    <text evidence="4">The sequence shown here is derived from an EMBL/GenBank/DDBJ whole genome shotgun (WGS) entry which is preliminary data.</text>
</comment>
<evidence type="ECO:0000256" key="2">
    <source>
        <dbReference type="ARBA" id="ARBA00022857"/>
    </source>
</evidence>
<sequence>MRGKNVLVSGASSGIGAATALALSQAGANVAVGARRADRLTQLAKEAPGEILELDLDVTDETSCQDAVAATVDRFGSLDVLVNSAGVMPNGTVAGADTSQWRRMVNTNLLGAMYITHATLPHLLNSAGTVVQVSSTSGRVVSPRAAAYSATKFGLNASPRPCARK</sequence>
<reference evidence="4 5" key="1">
    <citation type="submission" date="2021-12" db="EMBL/GenBank/DDBJ databases">
        <title>Genome sequence of Kibdelosporangium philippinense ATCC 49844.</title>
        <authorList>
            <person name="Fedorov E.A."/>
            <person name="Omeragic M."/>
            <person name="Shalygina K.F."/>
            <person name="Maclea K.S."/>
        </authorList>
    </citation>
    <scope>NUCLEOTIDE SEQUENCE [LARGE SCALE GENOMIC DNA]</scope>
    <source>
        <strain evidence="4 5">ATCC 49844</strain>
    </source>
</reference>
<dbReference type="EMBL" id="JAJVCN010000004">
    <property type="protein sequence ID" value="MCE7010812.1"/>
    <property type="molecule type" value="Genomic_DNA"/>
</dbReference>
<dbReference type="Proteomes" id="UP001521150">
    <property type="component" value="Unassembled WGS sequence"/>
</dbReference>
<dbReference type="PANTHER" id="PTHR43391:SF14">
    <property type="entry name" value="DEHYDROGENASE_REDUCTASE SDR FAMILY PROTEIN 7-LIKE"/>
    <property type="match status" value="1"/>
</dbReference>
<dbReference type="InterPro" id="IPR036291">
    <property type="entry name" value="NAD(P)-bd_dom_sf"/>
</dbReference>
<dbReference type="Pfam" id="PF00106">
    <property type="entry name" value="adh_short"/>
    <property type="match status" value="1"/>
</dbReference>
<accession>A0ABS8ZXV0</accession>